<reference evidence="1 2" key="1">
    <citation type="journal article" date="2013" name="PLoS Genet.">
        <title>Plant-symbiotic fungi as chemical engineers: Multi-genome analysis of the Clavicipitaceae reveals dynamics of alkaloid loci.</title>
        <authorList>
            <person name="Schardl C.L."/>
            <person name="Young C.A."/>
            <person name="Hesse U."/>
            <person name="Amyotte S.G."/>
            <person name="Andreeva K."/>
            <person name="Calie P.J."/>
            <person name="Fleetwood D.J."/>
            <person name="Haws D.C."/>
            <person name="Moore N."/>
            <person name="Oeser B."/>
            <person name="Panaccione D.G."/>
            <person name="Schweri K.K."/>
            <person name="Voisey C.R."/>
            <person name="Farman M.L."/>
            <person name="Jaromczyk J.W."/>
            <person name="Roe B.A."/>
            <person name="O'Sullivan D.M."/>
            <person name="Scott B."/>
            <person name="Tudzynski P."/>
            <person name="An Z."/>
            <person name="Arnaoudova E.G."/>
            <person name="Bullock C.T."/>
            <person name="Charlton N.D."/>
            <person name="Chen L."/>
            <person name="Cox M."/>
            <person name="Dinkins R.D."/>
            <person name="Florea S."/>
            <person name="Glenn A.E."/>
            <person name="Gordon A."/>
            <person name="Gueldener U."/>
            <person name="Harris D.R."/>
            <person name="Hollin W."/>
            <person name="Jaromczyk J."/>
            <person name="Johnson R.D."/>
            <person name="Khan A.K."/>
            <person name="Leistner E."/>
            <person name="Leuchtmann A."/>
            <person name="Li C."/>
            <person name="Liu J."/>
            <person name="Liu J."/>
            <person name="Liu M."/>
            <person name="Mace W."/>
            <person name="Machado C."/>
            <person name="Nagabhyru P."/>
            <person name="Pan J."/>
            <person name="Schmid J."/>
            <person name="Sugawara K."/>
            <person name="Steiner U."/>
            <person name="Takach J.E."/>
            <person name="Tanaka E."/>
            <person name="Webb J.S."/>
            <person name="Wilson E.V."/>
            <person name="Wiseman J.L."/>
            <person name="Yoshida R."/>
            <person name="Zeng Z."/>
        </authorList>
    </citation>
    <scope>NUCLEOTIDE SEQUENCE [LARGE SCALE GENOMIC DNA]</scope>
    <source>
        <strain evidence="1 2">20.1</strain>
    </source>
</reference>
<dbReference type="STRING" id="1111077.M1VVJ3"/>
<evidence type="ECO:0000313" key="2">
    <source>
        <dbReference type="Proteomes" id="UP000016801"/>
    </source>
</evidence>
<proteinExistence type="predicted"/>
<sequence length="261" mass="29915">MDYGTGSPTLRWIPSSGEVAQLQNKDEYAWRVYTAGIEVNKEFVVGFSPGLQSLSARLQAMDTYAHEPPAFAFMEEYDFYPYDHKAEPSFEELNKVLSCAGDRGATPCHEDSEASSSIVDVSLGITIFMAHWHLYLQPRTRSTLRYLMCLNRGNSLQRIIIQFQNMDWLHSFSHEHHLLPDFNIADNSEFRNLHSFRSHKFWMVPKQARTLFSDAIITRQLISFDIVFPMDPPGEPVGDASIRHLQGYEWFCGTTTIHTLG</sequence>
<keyword evidence="2" id="KW-1185">Reference proteome</keyword>
<dbReference type="EMBL" id="CAGA01000015">
    <property type="protein sequence ID" value="CCE29622.1"/>
    <property type="molecule type" value="Genomic_DNA"/>
</dbReference>
<name>M1VVJ3_CLAP2</name>
<dbReference type="HOGENOM" id="CLU_1065609_0_0_1"/>
<comment type="caution">
    <text evidence="1">The sequence shown here is derived from an EMBL/GenBank/DDBJ whole genome shotgun (WGS) entry which is preliminary data.</text>
</comment>
<dbReference type="Proteomes" id="UP000016801">
    <property type="component" value="Unassembled WGS sequence"/>
</dbReference>
<organism evidence="1 2">
    <name type="scientific">Claviceps purpurea (strain 20.1)</name>
    <name type="common">Ergot fungus</name>
    <name type="synonym">Sphacelia segetum</name>
    <dbReference type="NCBI Taxonomy" id="1111077"/>
    <lineage>
        <taxon>Eukaryota</taxon>
        <taxon>Fungi</taxon>
        <taxon>Dikarya</taxon>
        <taxon>Ascomycota</taxon>
        <taxon>Pezizomycotina</taxon>
        <taxon>Sordariomycetes</taxon>
        <taxon>Hypocreomycetidae</taxon>
        <taxon>Hypocreales</taxon>
        <taxon>Clavicipitaceae</taxon>
        <taxon>Claviceps</taxon>
    </lineage>
</organism>
<dbReference type="AlphaFoldDB" id="M1VVJ3"/>
<protein>
    <submittedName>
        <fullName evidence="1">Uncharacterized protein</fullName>
    </submittedName>
</protein>
<dbReference type="OrthoDB" id="629492at2759"/>
<gene>
    <name evidence="1" type="ORF">CPUR_03469</name>
</gene>
<evidence type="ECO:0000313" key="1">
    <source>
        <dbReference type="EMBL" id="CCE29622.1"/>
    </source>
</evidence>
<accession>M1VVJ3</accession>
<dbReference type="VEuPathDB" id="FungiDB:CPUR_03469"/>